<dbReference type="CDD" id="cd05930">
    <property type="entry name" value="A_NRPS"/>
    <property type="match status" value="1"/>
</dbReference>
<dbReference type="Gene3D" id="3.30.300.30">
    <property type="match status" value="1"/>
</dbReference>
<organism evidence="4 5">
    <name type="scientific">Undibacterium umbellatum</name>
    <dbReference type="NCBI Taxonomy" id="2762300"/>
    <lineage>
        <taxon>Bacteria</taxon>
        <taxon>Pseudomonadati</taxon>
        <taxon>Pseudomonadota</taxon>
        <taxon>Betaproteobacteria</taxon>
        <taxon>Burkholderiales</taxon>
        <taxon>Oxalobacteraceae</taxon>
        <taxon>Undibacterium</taxon>
    </lineage>
</organism>
<name>A0ABR6Z6X2_9BURK</name>
<keyword evidence="1" id="KW-0596">Phosphopantetheine</keyword>
<dbReference type="CDD" id="cd19531">
    <property type="entry name" value="LCL_NRPS-like"/>
    <property type="match status" value="1"/>
</dbReference>
<dbReference type="SUPFAM" id="SSF47336">
    <property type="entry name" value="ACP-like"/>
    <property type="match status" value="1"/>
</dbReference>
<dbReference type="PANTHER" id="PTHR45527">
    <property type="entry name" value="NONRIBOSOMAL PEPTIDE SYNTHETASE"/>
    <property type="match status" value="1"/>
</dbReference>
<reference evidence="4 5" key="1">
    <citation type="submission" date="2020-08" db="EMBL/GenBank/DDBJ databases">
        <title>Novel species isolated from subtropical streams in China.</title>
        <authorList>
            <person name="Lu H."/>
        </authorList>
    </citation>
    <scope>NUCLEOTIDE SEQUENCE [LARGE SCALE GENOMIC DNA]</scope>
    <source>
        <strain evidence="4 5">NL8W</strain>
    </source>
</reference>
<dbReference type="InterPro" id="IPR020845">
    <property type="entry name" value="AMP-binding_CS"/>
</dbReference>
<keyword evidence="5" id="KW-1185">Reference proteome</keyword>
<keyword evidence="2" id="KW-0597">Phosphoprotein</keyword>
<dbReference type="InterPro" id="IPR036736">
    <property type="entry name" value="ACP-like_sf"/>
</dbReference>
<dbReference type="NCBIfam" id="TIGR01733">
    <property type="entry name" value="AA-adenyl-dom"/>
    <property type="match status" value="1"/>
</dbReference>
<dbReference type="InterPro" id="IPR000873">
    <property type="entry name" value="AMP-dep_synth/lig_dom"/>
</dbReference>
<proteinExistence type="predicted"/>
<protein>
    <submittedName>
        <fullName evidence="4">Amino acid adenylation domain-containing protein</fullName>
    </submittedName>
</protein>
<dbReference type="CDD" id="cd19543">
    <property type="entry name" value="DCL_NRPS"/>
    <property type="match status" value="1"/>
</dbReference>
<dbReference type="InterPro" id="IPR045851">
    <property type="entry name" value="AMP-bd_C_sf"/>
</dbReference>
<dbReference type="PROSITE" id="PS00455">
    <property type="entry name" value="AMP_BINDING"/>
    <property type="match status" value="1"/>
</dbReference>
<dbReference type="InterPro" id="IPR023213">
    <property type="entry name" value="CAT-like_dom_sf"/>
</dbReference>
<dbReference type="RefSeq" id="WP_186952824.1">
    <property type="nucleotide sequence ID" value="NZ_JACOFX010000002.1"/>
</dbReference>
<accession>A0ABR6Z6X2</accession>
<dbReference type="SUPFAM" id="SSF56801">
    <property type="entry name" value="Acetyl-CoA synthetase-like"/>
    <property type="match status" value="1"/>
</dbReference>
<evidence type="ECO:0000256" key="2">
    <source>
        <dbReference type="ARBA" id="ARBA00022553"/>
    </source>
</evidence>
<dbReference type="Pfam" id="PF00668">
    <property type="entry name" value="Condensation"/>
    <property type="match status" value="2"/>
</dbReference>
<dbReference type="InterPro" id="IPR001242">
    <property type="entry name" value="Condensation_dom"/>
</dbReference>
<dbReference type="Gene3D" id="3.30.559.30">
    <property type="entry name" value="Nonribosomal peptide synthetase, condensation domain"/>
    <property type="match status" value="2"/>
</dbReference>
<dbReference type="SMART" id="SM00823">
    <property type="entry name" value="PKS_PP"/>
    <property type="match status" value="1"/>
</dbReference>
<dbReference type="InterPro" id="IPR020806">
    <property type="entry name" value="PKS_PP-bd"/>
</dbReference>
<sequence length="1544" mass="171217">MEMVFPLTAMQQGMLFHHLREPDSAAYFQQLQVRLQGDLDTAKLQQAWESVIAHHCALHMRFLWTGDQPRQQLQADIVLPFKVVDYSQSTRDEHEQLRQQFLRADSQSGFALDCAPLMRVSILRWADDEWEMVWSHHHLILDGWASGLVLAAVAQVYADLLQGKSVRLPAERPYTDFLHWLGKRDNLAAEDYWRHALRGVEQATSLPVLRRNTCATRKVVALDSLLSADDFAALTALSQKTGVTSVSAIMACWGLLLSRYVGSKDVLFGVTTSGRPAELDGVEQMVGLFINTIPLRVKHNADHSIANLLADVHRHLAASRQHEHSSLSRVAEWSELQLQSGQALFDSIVVYENYPLTVQGNQLGNASIIDYHLQEESNYPLTLIVEPMVDGLHLRLLADSTRIEPATAQAMLDQYRFLLQQLARASGEQPVKNMHLLTAEQRELQLQQWNDTARAYDTTATLASIFIAQAARTPGAIALIDARGSMSYASLRDRVSQVVHALNELGLSANSPVAVRLTRDREMLIALLAVVASGHHYVPIEPQLPAARVMAIFDSLPVRCILTVSSLMDGTQALATERQVRVVCVDQTASLPVRPLHDRARPQDPAYVIFTSGSTGKPKGVLVLHQKAINLIEWVNHTFDIGAQDKLLFITSPAFDLSVYDIFGILAAGGVIRIANEAEIADPESLLKIVETENITFWDSAPAALWQLESLLPQRSATARLRLIFLSGDWIPLALPGRMKAAFPGVCVVALGGATEATIWSNYHVVGDLQPDWVSVPYGRPIQNARYYILDADLQPLPVGLPGDLYIGGDCLAEGYVGQPELTAERFLHDPHVRPGVHDAQNARMYKTGDRARFYPDGVMEFLGRLDNQVKIRGFRIELGEIEITMGRHAAIRDAICIVHDHNDGGPASGNSDKELIAYYVLHPGHNLGAEELRLHLQAQLPSSMLPSHFLQLDSVPVSVNGKVDRKNLPLPERKGNAHAVQQSGNDAVQDIIAAAWSEVLTVPGVHATDDFFALGGHSLRATAVMARLRAAFAVDLPLRLIFEYPTLQALAAAVREMLGGHAPHSAAIPVLNRAKDLPLSRAQSRLWFLHQMEPASANYNVTLAARLDGDIDLAAFQRAVQQVVARHEILNLRIQKQGQGAVMQAVADEASLAIHVEDTSLQNLDEAQIAGRLKQLASLPFDLENERPVRLSLLLNGDQQAYVLILIHHIATDGWAIALFAQELLQAYAAEVGNTEAFAEPALQYADFSHWWEQQVEEQYLDKEMQYWKQQLASLPRLNLPTDFPRPANSSHAGARISFQLDTKLSDDLRRVARQHSATLFMLLLTVFHVVLRQRSGQDDIVVGSDIAGRDHPLAEKIQGFFVNQLVLRSNFSDCHSFADILGKVRQTSLQAYFNQHLPFDLLVQELNPPRDAGGMPLFQHKFVLQNAPLAQLDNKHFQIQAVDLHTDTAKYDLLLTVIDEPQLRATLEFSTELFTAATAASIQREFLAVLGQVAADASISYSSLARMLTLDGTERQEAAKRDLRKSGLQRLKDLRKPGVTPS</sequence>
<dbReference type="PANTHER" id="PTHR45527:SF1">
    <property type="entry name" value="FATTY ACID SYNTHASE"/>
    <property type="match status" value="1"/>
</dbReference>
<dbReference type="InterPro" id="IPR010071">
    <property type="entry name" value="AA_adenyl_dom"/>
</dbReference>
<evidence type="ECO:0000259" key="3">
    <source>
        <dbReference type="PROSITE" id="PS50075"/>
    </source>
</evidence>
<dbReference type="Gene3D" id="3.30.559.10">
    <property type="entry name" value="Chloramphenicol acetyltransferase-like domain"/>
    <property type="match status" value="2"/>
</dbReference>
<dbReference type="Gene3D" id="2.30.38.10">
    <property type="entry name" value="Luciferase, Domain 3"/>
    <property type="match status" value="1"/>
</dbReference>
<dbReference type="EMBL" id="JACOFX010000002">
    <property type="protein sequence ID" value="MBC3907364.1"/>
    <property type="molecule type" value="Genomic_DNA"/>
</dbReference>
<dbReference type="Pfam" id="PF00550">
    <property type="entry name" value="PP-binding"/>
    <property type="match status" value="1"/>
</dbReference>
<dbReference type="InterPro" id="IPR009081">
    <property type="entry name" value="PP-bd_ACP"/>
</dbReference>
<evidence type="ECO:0000313" key="4">
    <source>
        <dbReference type="EMBL" id="MBC3907364.1"/>
    </source>
</evidence>
<gene>
    <name evidence="4" type="ORF">H8L47_07295</name>
</gene>
<feature type="domain" description="Carrier" evidence="3">
    <location>
        <begin position="984"/>
        <end position="1059"/>
    </location>
</feature>
<dbReference type="Gene3D" id="3.40.50.980">
    <property type="match status" value="2"/>
</dbReference>
<evidence type="ECO:0000256" key="1">
    <source>
        <dbReference type="ARBA" id="ARBA00022450"/>
    </source>
</evidence>
<dbReference type="PROSITE" id="PS50075">
    <property type="entry name" value="CARRIER"/>
    <property type="match status" value="1"/>
</dbReference>
<dbReference type="Pfam" id="PF00501">
    <property type="entry name" value="AMP-binding"/>
    <property type="match status" value="1"/>
</dbReference>
<comment type="caution">
    <text evidence="4">The sequence shown here is derived from an EMBL/GenBank/DDBJ whole genome shotgun (WGS) entry which is preliminary data.</text>
</comment>
<dbReference type="Proteomes" id="UP000646911">
    <property type="component" value="Unassembled WGS sequence"/>
</dbReference>
<dbReference type="SUPFAM" id="SSF52777">
    <property type="entry name" value="CoA-dependent acyltransferases"/>
    <property type="match status" value="4"/>
</dbReference>
<dbReference type="Gene3D" id="1.10.1200.10">
    <property type="entry name" value="ACP-like"/>
    <property type="match status" value="1"/>
</dbReference>
<evidence type="ECO:0000313" key="5">
    <source>
        <dbReference type="Proteomes" id="UP000646911"/>
    </source>
</evidence>